<dbReference type="Proteomes" id="UP000011980">
    <property type="component" value="Unassembled WGS sequence"/>
</dbReference>
<accession>M6F8S7</accession>
<comment type="caution">
    <text evidence="1">The sequence shown here is derived from an EMBL/GenBank/DDBJ whole genome shotgun (WGS) entry which is preliminary data.</text>
</comment>
<dbReference type="AlphaFoldDB" id="M6F8S7"/>
<reference evidence="1 2" key="1">
    <citation type="submission" date="2013-01" db="EMBL/GenBank/DDBJ databases">
        <authorList>
            <person name="Harkins D.M."/>
            <person name="Durkin A.S."/>
            <person name="Brinkac L.M."/>
            <person name="Haft D.H."/>
            <person name="Selengut J.D."/>
            <person name="Sanka R."/>
            <person name="DePew J."/>
            <person name="Purushe J."/>
            <person name="Galloway R.L."/>
            <person name="Vinetz J.M."/>
            <person name="Sutton G.G."/>
            <person name="Nierman W.C."/>
            <person name="Fouts D.E."/>
        </authorList>
    </citation>
    <scope>NUCLEOTIDE SEQUENCE [LARGE SCALE GENOMIC DNA]</scope>
    <source>
        <strain evidence="1 2">Nikolaevo</strain>
    </source>
</reference>
<proteinExistence type="predicted"/>
<gene>
    <name evidence="1" type="ORF">LEP1GSC008_4537</name>
</gene>
<protein>
    <submittedName>
        <fullName evidence="1">Uncharacterized protein</fullName>
    </submittedName>
</protein>
<dbReference type="PATRIC" id="fig|1240687.3.peg.1225"/>
<evidence type="ECO:0000313" key="1">
    <source>
        <dbReference type="EMBL" id="EMK25173.1"/>
    </source>
</evidence>
<organism evidence="1 2">
    <name type="scientific">Leptospira kirschneri serovar Bulgarica str. Nikolaevo</name>
    <dbReference type="NCBI Taxonomy" id="1240687"/>
    <lineage>
        <taxon>Bacteria</taxon>
        <taxon>Pseudomonadati</taxon>
        <taxon>Spirochaetota</taxon>
        <taxon>Spirochaetia</taxon>
        <taxon>Leptospirales</taxon>
        <taxon>Leptospiraceae</taxon>
        <taxon>Leptospira</taxon>
    </lineage>
</organism>
<dbReference type="EMBL" id="ANCE01000068">
    <property type="protein sequence ID" value="EMK25173.1"/>
    <property type="molecule type" value="Genomic_DNA"/>
</dbReference>
<sequence>MKEQNLLLQRNVPRLKQTHEGKSITLKSRTYFKNQHSDEYYLRASKQIT</sequence>
<name>M6F8S7_9LEPT</name>
<evidence type="ECO:0000313" key="2">
    <source>
        <dbReference type="Proteomes" id="UP000011980"/>
    </source>
</evidence>